<keyword evidence="1" id="KW-0812">Transmembrane</keyword>
<organism evidence="2 3">
    <name type="scientific">Thermoanaerobacter kivui</name>
    <name type="common">Acetogenium kivui</name>
    <dbReference type="NCBI Taxonomy" id="2325"/>
    <lineage>
        <taxon>Bacteria</taxon>
        <taxon>Bacillati</taxon>
        <taxon>Bacillota</taxon>
        <taxon>Clostridia</taxon>
        <taxon>Thermoanaerobacterales</taxon>
        <taxon>Thermoanaerobacteraceae</taxon>
        <taxon>Thermoanaerobacter</taxon>
    </lineage>
</organism>
<name>A0A097AU16_THEKI</name>
<sequence>MLCLIIALSLLCLYFLSELGFPFFLAFYCNHQWHLQKHPKTLLLLIIKNRNTAIFELYKDFGSKALPNILNNMKNSDTFILKTHLFINSNRFVENFVKKFEIPPCRIKCDSEKLNRLEILTLAISILIINLFKFIYRNRDMINIKEILNREFYKITIKKR</sequence>
<dbReference type="EMBL" id="CP009170">
    <property type="protein sequence ID" value="AIS53312.1"/>
    <property type="molecule type" value="Genomic_DNA"/>
</dbReference>
<keyword evidence="1" id="KW-1133">Transmembrane helix</keyword>
<evidence type="ECO:0000313" key="3">
    <source>
        <dbReference type="Proteomes" id="UP000029669"/>
    </source>
</evidence>
<evidence type="ECO:0000313" key="2">
    <source>
        <dbReference type="EMBL" id="AIS53312.1"/>
    </source>
</evidence>
<dbReference type="Proteomes" id="UP000029669">
    <property type="component" value="Chromosome"/>
</dbReference>
<evidence type="ECO:0000256" key="1">
    <source>
        <dbReference type="SAM" id="Phobius"/>
    </source>
</evidence>
<accession>A0A097AU16</accession>
<keyword evidence="3" id="KW-1185">Reference proteome</keyword>
<keyword evidence="1" id="KW-0472">Membrane</keyword>
<dbReference type="KEGG" id="tki:TKV_c21800"/>
<feature type="transmembrane region" description="Helical" evidence="1">
    <location>
        <begin position="119"/>
        <end position="136"/>
    </location>
</feature>
<dbReference type="HOGENOM" id="CLU_1651350_0_0_9"/>
<proteinExistence type="predicted"/>
<reference evidence="3" key="1">
    <citation type="journal article" date="2015" name="Genome Announc.">
        <title>Whole-Genome Sequences of 80 Environmental and Clinical Isolates of Burkholderia pseudomallei.</title>
        <authorList>
            <person name="Johnson S.L."/>
            <person name="Baker A.L."/>
            <person name="Chain P.S."/>
            <person name="Currie B.J."/>
            <person name="Daligault H.E."/>
            <person name="Davenport K.W."/>
            <person name="Davis C.B."/>
            <person name="Inglis T.J."/>
            <person name="Kaestli M."/>
            <person name="Koren S."/>
            <person name="Mayo M."/>
            <person name="Merritt A.J."/>
            <person name="Price E.P."/>
            <person name="Sarovich D.S."/>
            <person name="Warner J."/>
            <person name="Rosovitz M.J."/>
        </authorList>
    </citation>
    <scope>NUCLEOTIDE SEQUENCE [LARGE SCALE GENOMIC DNA]</scope>
    <source>
        <strain evidence="3">DSM 2030</strain>
    </source>
</reference>
<protein>
    <submittedName>
        <fullName evidence="2">Uncharacterized protein</fullName>
    </submittedName>
</protein>
<gene>
    <name evidence="2" type="ORF">TKV_c21800</name>
</gene>
<dbReference type="AlphaFoldDB" id="A0A097AU16"/>